<name>A0ABY7TH17_9SPHI</name>
<dbReference type="SUPFAM" id="SSF53067">
    <property type="entry name" value="Actin-like ATPase domain"/>
    <property type="match status" value="2"/>
</dbReference>
<dbReference type="CDD" id="cd24006">
    <property type="entry name" value="ASKHA_NBD_PPX_GppA"/>
    <property type="match status" value="1"/>
</dbReference>
<organism evidence="2 3">
    <name type="scientific">Mucilaginibacter jinjuensis</name>
    <dbReference type="NCBI Taxonomy" id="1176721"/>
    <lineage>
        <taxon>Bacteria</taxon>
        <taxon>Pseudomonadati</taxon>
        <taxon>Bacteroidota</taxon>
        <taxon>Sphingobacteriia</taxon>
        <taxon>Sphingobacteriales</taxon>
        <taxon>Sphingobacteriaceae</taxon>
        <taxon>Mucilaginibacter</taxon>
    </lineage>
</organism>
<dbReference type="RefSeq" id="WP_273633500.1">
    <property type="nucleotide sequence ID" value="NZ_CP117167.1"/>
</dbReference>
<dbReference type="PANTHER" id="PTHR30005">
    <property type="entry name" value="EXOPOLYPHOSPHATASE"/>
    <property type="match status" value="1"/>
</dbReference>
<accession>A0ABY7TH17</accession>
<dbReference type="InterPro" id="IPR043129">
    <property type="entry name" value="ATPase_NBD"/>
</dbReference>
<dbReference type="InterPro" id="IPR050273">
    <property type="entry name" value="GppA/Ppx_hydrolase"/>
</dbReference>
<dbReference type="Gene3D" id="3.30.420.150">
    <property type="entry name" value="Exopolyphosphatase. Domain 2"/>
    <property type="match status" value="1"/>
</dbReference>
<dbReference type="PANTHER" id="PTHR30005:SF0">
    <property type="entry name" value="RETROGRADE REGULATION PROTEIN 2"/>
    <property type="match status" value="1"/>
</dbReference>
<gene>
    <name evidence="2" type="ORF">PQO05_13800</name>
</gene>
<evidence type="ECO:0000259" key="1">
    <source>
        <dbReference type="Pfam" id="PF02541"/>
    </source>
</evidence>
<dbReference type="InterPro" id="IPR003695">
    <property type="entry name" value="Ppx_GppA_N"/>
</dbReference>
<dbReference type="Gene3D" id="3.30.420.40">
    <property type="match status" value="1"/>
</dbReference>
<dbReference type="EMBL" id="CP117167">
    <property type="protein sequence ID" value="WCT15008.1"/>
    <property type="molecule type" value="Genomic_DNA"/>
</dbReference>
<dbReference type="Proteomes" id="UP001216139">
    <property type="component" value="Chromosome"/>
</dbReference>
<reference evidence="2 3" key="1">
    <citation type="submission" date="2023-02" db="EMBL/GenBank/DDBJ databases">
        <title>Genome sequence of Mucilaginibacter jinjuensis strain KACC 16571.</title>
        <authorList>
            <person name="Kim S."/>
            <person name="Heo J."/>
            <person name="Kwon S.-W."/>
        </authorList>
    </citation>
    <scope>NUCLEOTIDE SEQUENCE [LARGE SCALE GENOMIC DNA]</scope>
    <source>
        <strain evidence="2 3">KACC 16571</strain>
    </source>
</reference>
<proteinExistence type="predicted"/>
<keyword evidence="3" id="KW-1185">Reference proteome</keyword>
<sequence length="291" mass="32448">MRYAAIDIGSNAVRLLIADITKHSTTASFKKNTLIRVPLRLGDDAFLNQLISPKKADELVKTMVAFKNLIDVYKVDDYMACATSAMREATNGQEIVKRIKEEAGIELEIVRGEREANIIYASHIEQDIDNTKNYLYIDVGGGSTELSLFSSGSLFASQSFNIGTIRMLDNQDKDETWNEMKQFILDHTRKLKNVSGIGTGGNINKLYKLSDEKDGSPLSISKLKALYNNLNSYSLKDRINILGLNPDRADVIIPACEIYLTVMKWADIKNIYVPSVGMVDGIIQTLIEKNA</sequence>
<evidence type="ECO:0000313" key="3">
    <source>
        <dbReference type="Proteomes" id="UP001216139"/>
    </source>
</evidence>
<feature type="domain" description="Ppx/GppA phosphatase N-terminal" evidence="1">
    <location>
        <begin position="36"/>
        <end position="286"/>
    </location>
</feature>
<evidence type="ECO:0000313" key="2">
    <source>
        <dbReference type="EMBL" id="WCT15008.1"/>
    </source>
</evidence>
<protein>
    <submittedName>
        <fullName evidence="2">Exopolyphosphatase</fullName>
    </submittedName>
</protein>
<dbReference type="Pfam" id="PF02541">
    <property type="entry name" value="Ppx-GppA"/>
    <property type="match status" value="1"/>
</dbReference>